<evidence type="ECO:0000313" key="2">
    <source>
        <dbReference type="Proteomes" id="UP000006329"/>
    </source>
</evidence>
<protein>
    <recommendedName>
        <fullName evidence="3">Lipoprotein</fullName>
    </recommendedName>
</protein>
<proteinExistence type="predicted"/>
<dbReference type="RefSeq" id="WP_004462068.1">
    <property type="nucleotide sequence ID" value="NZ_AHON02000032.1"/>
</dbReference>
<comment type="caution">
    <text evidence="1">The sequence shown here is derived from an EMBL/GenBank/DDBJ whole genome shotgun (WGS) entry which is preliminary data.</text>
</comment>
<dbReference type="GeneID" id="29739755"/>
<evidence type="ECO:0000313" key="1">
    <source>
        <dbReference type="EMBL" id="EKO34235.1"/>
    </source>
</evidence>
<dbReference type="Proteomes" id="UP000006329">
    <property type="component" value="Unassembled WGS sequence"/>
</dbReference>
<dbReference type="EMBL" id="AHON02000032">
    <property type="protein sequence ID" value="EKO34235.1"/>
    <property type="molecule type" value="Genomic_DNA"/>
</dbReference>
<evidence type="ECO:0008006" key="3">
    <source>
        <dbReference type="Google" id="ProtNLM"/>
    </source>
</evidence>
<accession>A0A0E2BG02</accession>
<reference evidence="1" key="1">
    <citation type="submission" date="2012-10" db="EMBL/GenBank/DDBJ databases">
        <authorList>
            <person name="Harkins D.M."/>
            <person name="Durkin A.S."/>
            <person name="Brinkac L.M."/>
            <person name="Haft D.H."/>
            <person name="Selengut J.D."/>
            <person name="Sanka R."/>
            <person name="DePew J."/>
            <person name="Purushe J."/>
            <person name="Matthias M.A."/>
            <person name="Vinetz J.M."/>
            <person name="Sutton G.G."/>
            <person name="Nierman W.C."/>
            <person name="Fouts D.E."/>
        </authorList>
    </citation>
    <scope>NUCLEOTIDE SEQUENCE [LARGE SCALE GENOMIC DNA]</scope>
    <source>
        <strain evidence="1">MOR084</strain>
    </source>
</reference>
<dbReference type="NCBIfam" id="TIGR04455">
    <property type="entry name" value="lipo_MXAN_6521"/>
    <property type="match status" value="1"/>
</dbReference>
<organism evidence="1 2">
    <name type="scientific">Leptospira santarosai str. MOR084</name>
    <dbReference type="NCBI Taxonomy" id="1049984"/>
    <lineage>
        <taxon>Bacteria</taxon>
        <taxon>Pseudomonadati</taxon>
        <taxon>Spirochaetota</taxon>
        <taxon>Spirochaetia</taxon>
        <taxon>Leptospirales</taxon>
        <taxon>Leptospiraceae</taxon>
        <taxon>Leptospira</taxon>
    </lineage>
</organism>
<dbReference type="InterPro" id="IPR031027">
    <property type="entry name" value="Lipo_MXAN_6521"/>
</dbReference>
<keyword evidence="2" id="KW-1185">Reference proteome</keyword>
<dbReference type="AlphaFoldDB" id="A0A0E2BG02"/>
<name>A0A0E2BG02_9LEPT</name>
<gene>
    <name evidence="1" type="ORF">LEP1GSC179_1875</name>
</gene>
<sequence length="192" mass="21908">MLRYSLLFFHLIFAIANCTVKYVKAGPVWEKELTTFKRLAIYVPAESEAGDSEKKLAAKIAENYLSHHKEFIIYPFRPGNGTCGGSDKKVQGIFRLKIREIETSDKVKLSALGKVIHCAKGETLWEGLAEDSYPKNAEENRSLINTYTQLYGKEIAEKVNPYFFLLQSLLDKLDNPILTEEEKDEKIEVEAR</sequence>